<gene>
    <name evidence="1" type="primary">ypuA_1</name>
    <name evidence="1" type="ORF">SDC9_45348</name>
</gene>
<dbReference type="InterPro" id="IPR009343">
    <property type="entry name" value="DUF1002"/>
</dbReference>
<name>A0A644W9M6_9ZZZZ</name>
<reference evidence="1" key="1">
    <citation type="submission" date="2019-08" db="EMBL/GenBank/DDBJ databases">
        <authorList>
            <person name="Kucharzyk K."/>
            <person name="Murdoch R.W."/>
            <person name="Higgins S."/>
            <person name="Loffler F."/>
        </authorList>
    </citation>
    <scope>NUCLEOTIDE SEQUENCE</scope>
</reference>
<accession>A0A644W9M6</accession>
<protein>
    <recommendedName>
        <fullName evidence="2">DUF1002 domain-containing protein</fullName>
    </recommendedName>
</protein>
<sequence>MKKNILKLITSCTIAFSLFSFTVQAQNKERVTFGIDLTDAQEVQMLKEFGVSENEVSVDRITNNDIIKQLGLDPNDKSNYEGGCYSSSYVKITNNGGIQVQSNNLTEVTSLMLSNALVTSGITNAEVKAGSPFPVTGTSALSGILKGFESAKGEELSLKNKKAAQEEIETTSALGEEIGYDEAAKVINDVKTKIIKEAPKNSEEISKIVESITNNYTVEISDEQKEQIKALMTDINDLDIDYSTVKETLKNIGNQISEVLKNSGKDIQDSSFFQGIFAAIGNFFSKLFDSIKNIGNN</sequence>
<proteinExistence type="predicted"/>
<evidence type="ECO:0008006" key="2">
    <source>
        <dbReference type="Google" id="ProtNLM"/>
    </source>
</evidence>
<evidence type="ECO:0000313" key="1">
    <source>
        <dbReference type="EMBL" id="MPL99133.1"/>
    </source>
</evidence>
<dbReference type="EMBL" id="VSSQ01000648">
    <property type="protein sequence ID" value="MPL99133.1"/>
    <property type="molecule type" value="Genomic_DNA"/>
</dbReference>
<dbReference type="AlphaFoldDB" id="A0A644W9M6"/>
<dbReference type="Pfam" id="PF06207">
    <property type="entry name" value="DUF1002"/>
    <property type="match status" value="1"/>
</dbReference>
<organism evidence="1">
    <name type="scientific">bioreactor metagenome</name>
    <dbReference type="NCBI Taxonomy" id="1076179"/>
    <lineage>
        <taxon>unclassified sequences</taxon>
        <taxon>metagenomes</taxon>
        <taxon>ecological metagenomes</taxon>
    </lineage>
</organism>
<comment type="caution">
    <text evidence="1">The sequence shown here is derived from an EMBL/GenBank/DDBJ whole genome shotgun (WGS) entry which is preliminary data.</text>
</comment>